<organism evidence="1 2">
    <name type="scientific">Campylobacter jejuni</name>
    <dbReference type="NCBI Taxonomy" id="197"/>
    <lineage>
        <taxon>Bacteria</taxon>
        <taxon>Pseudomonadati</taxon>
        <taxon>Campylobacterota</taxon>
        <taxon>Epsilonproteobacteria</taxon>
        <taxon>Campylobacterales</taxon>
        <taxon>Campylobacteraceae</taxon>
        <taxon>Campylobacter</taxon>
    </lineage>
</organism>
<evidence type="ECO:0000313" key="1">
    <source>
        <dbReference type="EMBL" id="RTJ81014.1"/>
    </source>
</evidence>
<gene>
    <name evidence="1" type="ORF">C3H57_01470</name>
</gene>
<proteinExistence type="predicted"/>
<dbReference type="EMBL" id="PRBV01000001">
    <property type="protein sequence ID" value="RTJ81014.1"/>
    <property type="molecule type" value="Genomic_DNA"/>
</dbReference>
<reference evidence="1 2" key="1">
    <citation type="journal article" date="2019" name="Appl. Environ. Microbiol.">
        <title>Population genetics and characterization of Campylobacter jejuni isolates in western jackdaws and game birds in Finland.</title>
        <authorList>
            <person name="Kovanen S."/>
            <person name="Rossi M."/>
            <person name="Pohja-Mykra M."/>
            <person name="Nieminen T."/>
            <person name="Raunio-Saarnisto M."/>
            <person name="Sauvala M."/>
            <person name="Fredriksson-Ahomaa M."/>
            <person name="Hanninen M.L."/>
            <person name="Kivisto R."/>
        </authorList>
    </citation>
    <scope>NUCLEOTIDE SEQUENCE [LARGE SCALE GENOMIC DNA]</scope>
    <source>
        <strain evidence="1 2">CB313</strain>
    </source>
</reference>
<dbReference type="RefSeq" id="WP_070282365.1">
    <property type="nucleotide sequence ID" value="NZ_MJYN01000039.1"/>
</dbReference>
<name>A0A430XV37_CAMJU</name>
<protein>
    <submittedName>
        <fullName evidence="1">Uncharacterized protein</fullName>
    </submittedName>
</protein>
<dbReference type="AlphaFoldDB" id="A0A430XV37"/>
<evidence type="ECO:0000313" key="2">
    <source>
        <dbReference type="Proteomes" id="UP000288507"/>
    </source>
</evidence>
<accession>A0A430XV37</accession>
<dbReference type="Proteomes" id="UP000288507">
    <property type="component" value="Unassembled WGS sequence"/>
</dbReference>
<sequence length="114" mass="13470">MNLLKVFSNVNLSWLIRHYIFGIIILLLFYFALPTHDFYLFFALIINLIFFPFACFVWEELKNILLGDNVFIVNAIFLLLSKIIIKLILFMLAIPIGIIGFLILWFIINKKQEL</sequence>
<comment type="caution">
    <text evidence="1">The sequence shown here is derived from an EMBL/GenBank/DDBJ whole genome shotgun (WGS) entry which is preliminary data.</text>
</comment>